<evidence type="ECO:0000256" key="5">
    <source>
        <dbReference type="ARBA" id="ARBA00022692"/>
    </source>
</evidence>
<evidence type="ECO:0000256" key="7">
    <source>
        <dbReference type="ARBA" id="ARBA00023136"/>
    </source>
</evidence>
<feature type="transmembrane region" description="Helical" evidence="10">
    <location>
        <begin position="163"/>
        <end position="183"/>
    </location>
</feature>
<dbReference type="PIRSF" id="PIRSF002808">
    <property type="entry name" value="Hexose_phosphate_transp"/>
    <property type="match status" value="1"/>
</dbReference>
<dbReference type="PANTHER" id="PTHR43184">
    <property type="entry name" value="MAJOR FACILITATOR SUPERFAMILY TRANSPORTER 16, ISOFORM B"/>
    <property type="match status" value="1"/>
</dbReference>
<comment type="subcellular location">
    <subcellularLocation>
        <location evidence="1">Membrane</location>
        <topology evidence="1">Multi-pass membrane protein</topology>
    </subcellularLocation>
</comment>
<feature type="transmembrane region" description="Helical" evidence="10">
    <location>
        <begin position="295"/>
        <end position="313"/>
    </location>
</feature>
<keyword evidence="5 10" id="KW-0812">Transmembrane</keyword>
<dbReference type="InterPro" id="IPR000849">
    <property type="entry name" value="Sugar_P_transporter"/>
</dbReference>
<proteinExistence type="inferred from homology"/>
<evidence type="ECO:0000313" key="12">
    <source>
        <dbReference type="RefSeq" id="XP_065659889.1"/>
    </source>
</evidence>
<organism evidence="11 12">
    <name type="scientific">Hydra vulgaris</name>
    <name type="common">Hydra</name>
    <name type="synonym">Hydra attenuata</name>
    <dbReference type="NCBI Taxonomy" id="6087"/>
    <lineage>
        <taxon>Eukaryota</taxon>
        <taxon>Metazoa</taxon>
        <taxon>Cnidaria</taxon>
        <taxon>Hydrozoa</taxon>
        <taxon>Hydroidolina</taxon>
        <taxon>Anthoathecata</taxon>
        <taxon>Aplanulata</taxon>
        <taxon>Hydridae</taxon>
        <taxon>Hydra</taxon>
    </lineage>
</organism>
<evidence type="ECO:0000256" key="10">
    <source>
        <dbReference type="SAM" id="Phobius"/>
    </source>
</evidence>
<sequence>MEPLSNNILAKSRNWSWHHVCVFILTYFSYAFFQASRVSLDNCKNTLNRSTILENTLKSSENNEDPIMFFEKLDITFSFAYAIGLYISGTMGDRLNLRYMLAFGMWSSAFTTLMIGYLSNKIITPNKYYYYSLSVANGLFQSIGWPVTVAIMGNWFISGDILYGIWGGSGNFGRIIGSCIINYSLNYNCYYGGLLNSSLLICGGVIVFFCLITYPNQVGLDERNLTNIRNNENKNHANVHIKKAVGFRKAFLMPGVPSYALSFFFVKMVNEISLFSLSTYLSLDPQWGDKESNNLISYYDLGTILGGIAAGILSKLIGIRSPVISLMLLSSIATILLNYKGVGFRTNRLIIFINGFLIGGPDNIISTAIPVVISKHQITNNNQALATVTGIIDGTGRFAAAISQCLILIIKKELVWNGVFYFLIFVVGCSCFWNLLILYKDLLDLSKKRNKNYSKL</sequence>
<evidence type="ECO:0000313" key="11">
    <source>
        <dbReference type="Proteomes" id="UP001652625"/>
    </source>
</evidence>
<keyword evidence="7 10" id="KW-0472">Membrane</keyword>
<dbReference type="GeneID" id="136083900"/>
<evidence type="ECO:0000256" key="2">
    <source>
        <dbReference type="ARBA" id="ARBA00009598"/>
    </source>
</evidence>
<accession>A0ABM4CDY9</accession>
<keyword evidence="3" id="KW-0813">Transport</keyword>
<feature type="transmembrane region" description="Helical" evidence="10">
    <location>
        <begin position="419"/>
        <end position="439"/>
    </location>
</feature>
<feature type="transmembrane region" description="Helical" evidence="10">
    <location>
        <begin position="99"/>
        <end position="118"/>
    </location>
</feature>
<feature type="transmembrane region" description="Helical" evidence="10">
    <location>
        <begin position="130"/>
        <end position="157"/>
    </location>
</feature>
<gene>
    <name evidence="12" type="primary">LOC136083900</name>
</gene>
<protein>
    <recommendedName>
        <fullName evidence="8">Sugar phosphate exchanger 3</fullName>
    </recommendedName>
    <alternativeName>
        <fullName evidence="9">Solute carrier family 37 member 3</fullName>
    </alternativeName>
</protein>
<dbReference type="Pfam" id="PF07690">
    <property type="entry name" value="MFS_1"/>
    <property type="match status" value="1"/>
</dbReference>
<evidence type="ECO:0000256" key="1">
    <source>
        <dbReference type="ARBA" id="ARBA00004141"/>
    </source>
</evidence>
<evidence type="ECO:0000256" key="4">
    <source>
        <dbReference type="ARBA" id="ARBA00022597"/>
    </source>
</evidence>
<dbReference type="Proteomes" id="UP001652625">
    <property type="component" value="Chromosome 08"/>
</dbReference>
<dbReference type="PANTHER" id="PTHR43184:SF12">
    <property type="entry name" value="SUGAR PHOSPHATE EXCHANGER 3"/>
    <property type="match status" value="1"/>
</dbReference>
<feature type="transmembrane region" description="Helical" evidence="10">
    <location>
        <begin position="190"/>
        <end position="214"/>
    </location>
</feature>
<name>A0ABM4CDY9_HYDVU</name>
<dbReference type="SUPFAM" id="SSF103473">
    <property type="entry name" value="MFS general substrate transporter"/>
    <property type="match status" value="1"/>
</dbReference>
<dbReference type="InterPro" id="IPR036259">
    <property type="entry name" value="MFS_trans_sf"/>
</dbReference>
<dbReference type="InterPro" id="IPR011701">
    <property type="entry name" value="MFS"/>
</dbReference>
<comment type="similarity">
    <text evidence="2">Belongs to the major facilitator superfamily. Organophosphate:Pi antiporter (OPA) (TC 2.A.1.4) family.</text>
</comment>
<evidence type="ECO:0000256" key="8">
    <source>
        <dbReference type="ARBA" id="ARBA00041091"/>
    </source>
</evidence>
<evidence type="ECO:0000256" key="9">
    <source>
        <dbReference type="ARBA" id="ARBA00042039"/>
    </source>
</evidence>
<keyword evidence="11" id="KW-1185">Reference proteome</keyword>
<keyword evidence="4" id="KW-0762">Sugar transport</keyword>
<feature type="transmembrane region" description="Helical" evidence="10">
    <location>
        <begin position="349"/>
        <end position="373"/>
    </location>
</feature>
<feature type="transmembrane region" description="Helical" evidence="10">
    <location>
        <begin position="67"/>
        <end position="87"/>
    </location>
</feature>
<feature type="transmembrane region" description="Helical" evidence="10">
    <location>
        <begin position="259"/>
        <end position="283"/>
    </location>
</feature>
<feature type="transmembrane region" description="Helical" evidence="10">
    <location>
        <begin position="319"/>
        <end position="337"/>
    </location>
</feature>
<keyword evidence="6 10" id="KW-1133">Transmembrane helix</keyword>
<evidence type="ECO:0000256" key="6">
    <source>
        <dbReference type="ARBA" id="ARBA00022989"/>
    </source>
</evidence>
<dbReference type="RefSeq" id="XP_065659889.1">
    <property type="nucleotide sequence ID" value="XM_065803817.1"/>
</dbReference>
<evidence type="ECO:0000256" key="3">
    <source>
        <dbReference type="ARBA" id="ARBA00022448"/>
    </source>
</evidence>
<reference evidence="12" key="1">
    <citation type="submission" date="2025-08" db="UniProtKB">
        <authorList>
            <consortium name="RefSeq"/>
        </authorList>
    </citation>
    <scope>IDENTIFICATION</scope>
</reference>
<dbReference type="Gene3D" id="1.20.1250.20">
    <property type="entry name" value="MFS general substrate transporter like domains"/>
    <property type="match status" value="2"/>
</dbReference>
<feature type="transmembrane region" description="Helical" evidence="10">
    <location>
        <begin position="15"/>
        <end position="33"/>
    </location>
</feature>